<feature type="non-terminal residue" evidence="1">
    <location>
        <position position="63"/>
    </location>
</feature>
<organism evidence="1">
    <name type="scientific">marine metagenome</name>
    <dbReference type="NCBI Taxonomy" id="408172"/>
    <lineage>
        <taxon>unclassified sequences</taxon>
        <taxon>metagenomes</taxon>
        <taxon>ecological metagenomes</taxon>
    </lineage>
</organism>
<name>A0A383DWS6_9ZZZZ</name>
<dbReference type="InterPro" id="IPR029026">
    <property type="entry name" value="tRNA_m1G_MTases_N"/>
</dbReference>
<dbReference type="SUPFAM" id="SSF75217">
    <property type="entry name" value="alpha/beta knot"/>
    <property type="match status" value="1"/>
</dbReference>
<dbReference type="InterPro" id="IPR029028">
    <property type="entry name" value="Alpha/beta_knot_MTases"/>
</dbReference>
<accession>A0A383DWS6</accession>
<gene>
    <name evidence="1" type="ORF">METZ01_LOCUS501623</name>
</gene>
<dbReference type="AlphaFoldDB" id="A0A383DWS6"/>
<evidence type="ECO:0008006" key="2">
    <source>
        <dbReference type="Google" id="ProtNLM"/>
    </source>
</evidence>
<sequence>MKLNILAIERRSPDWAELAFESYKNRFDKSIQVEWLRLSPVKRIKALDKGSIIKIESKKLISY</sequence>
<dbReference type="EMBL" id="UINC01220732">
    <property type="protein sequence ID" value="SVE48769.1"/>
    <property type="molecule type" value="Genomic_DNA"/>
</dbReference>
<dbReference type="Gene3D" id="3.40.1280.10">
    <property type="match status" value="1"/>
</dbReference>
<protein>
    <recommendedName>
        <fullName evidence="2">23S rRNA (Pseudouridine(1915)-N(3))-methyltransferase RlmH</fullName>
    </recommendedName>
</protein>
<proteinExistence type="predicted"/>
<reference evidence="1" key="1">
    <citation type="submission" date="2018-05" db="EMBL/GenBank/DDBJ databases">
        <authorList>
            <person name="Lanie J.A."/>
            <person name="Ng W.-L."/>
            <person name="Kazmierczak K.M."/>
            <person name="Andrzejewski T.M."/>
            <person name="Davidsen T.M."/>
            <person name="Wayne K.J."/>
            <person name="Tettelin H."/>
            <person name="Glass J.I."/>
            <person name="Rusch D."/>
            <person name="Podicherti R."/>
            <person name="Tsui H.-C.T."/>
            <person name="Winkler M.E."/>
        </authorList>
    </citation>
    <scope>NUCLEOTIDE SEQUENCE</scope>
</reference>
<evidence type="ECO:0000313" key="1">
    <source>
        <dbReference type="EMBL" id="SVE48769.1"/>
    </source>
</evidence>